<feature type="coiled-coil region" evidence="1">
    <location>
        <begin position="46"/>
        <end position="80"/>
    </location>
</feature>
<dbReference type="SUPFAM" id="SSF46689">
    <property type="entry name" value="Homeodomain-like"/>
    <property type="match status" value="1"/>
</dbReference>
<dbReference type="GO" id="GO:0006313">
    <property type="term" value="P:DNA transposition"/>
    <property type="evidence" value="ECO:0007669"/>
    <property type="project" value="InterPro"/>
</dbReference>
<proteinExistence type="predicted"/>
<dbReference type="GO" id="GO:0003677">
    <property type="term" value="F:DNA binding"/>
    <property type="evidence" value="ECO:0007669"/>
    <property type="project" value="InterPro"/>
</dbReference>
<accession>A0A1B2DBX9</accession>
<dbReference type="InterPro" id="IPR009057">
    <property type="entry name" value="Homeodomain-like_sf"/>
</dbReference>
<sequence length="121" mass="14114">MQTKKEFVVEVLSGYWIEAVARQHGLSPKTLGNWVRQYQDDLMVKKQREDKQLEQDAAQFQDLQKKYEEAVKLLGEIELEIPLREIWLKKSIPTGSSEPLDWTRLPRAYRAADLRGSSIVK</sequence>
<evidence type="ECO:0000256" key="1">
    <source>
        <dbReference type="SAM" id="Coils"/>
    </source>
</evidence>
<name>A0A1B2DBX9_9BACL</name>
<dbReference type="Pfam" id="PF01527">
    <property type="entry name" value="HTH_Tnp_1"/>
    <property type="match status" value="1"/>
</dbReference>
<protein>
    <recommendedName>
        <fullName evidence="3">Transposase</fullName>
    </recommendedName>
</protein>
<dbReference type="InterPro" id="IPR002514">
    <property type="entry name" value="Transposase_8"/>
</dbReference>
<dbReference type="EMBL" id="CP016808">
    <property type="protein sequence ID" value="ANY65214.1"/>
    <property type="molecule type" value="Genomic_DNA"/>
</dbReference>
<evidence type="ECO:0008006" key="3">
    <source>
        <dbReference type="Google" id="ProtNLM"/>
    </source>
</evidence>
<reference evidence="2" key="1">
    <citation type="submission" date="2016-08" db="EMBL/GenBank/DDBJ databases">
        <title>Complete Genome Seqeunce of Paenibacillus sp. BIHB 4019 from tea rhizoplane.</title>
        <authorList>
            <person name="Thakur R."/>
            <person name="Swarnkar M.K."/>
            <person name="Gulati A."/>
        </authorList>
    </citation>
    <scope>NUCLEOTIDE SEQUENCE [LARGE SCALE GENOMIC DNA]</scope>
    <source>
        <strain evidence="2">BIHB4019</strain>
    </source>
</reference>
<keyword evidence="1" id="KW-0175">Coiled coil</keyword>
<dbReference type="AlphaFoldDB" id="A0A1B2DBX9"/>
<evidence type="ECO:0000313" key="2">
    <source>
        <dbReference type="EMBL" id="ANY65214.1"/>
    </source>
</evidence>
<dbReference type="RefSeq" id="WP_237163317.1">
    <property type="nucleotide sequence ID" value="NZ_CP016808.1"/>
</dbReference>
<dbReference type="Gene3D" id="1.10.10.60">
    <property type="entry name" value="Homeodomain-like"/>
    <property type="match status" value="1"/>
</dbReference>
<organism evidence="2">
    <name type="scientific">Paenibacillus sp. BIHB 4019</name>
    <dbReference type="NCBI Taxonomy" id="1870819"/>
    <lineage>
        <taxon>Bacteria</taxon>
        <taxon>Bacillati</taxon>
        <taxon>Bacillota</taxon>
        <taxon>Bacilli</taxon>
        <taxon>Bacillales</taxon>
        <taxon>Paenibacillaceae</taxon>
        <taxon>Paenibacillus</taxon>
    </lineage>
</organism>
<gene>
    <name evidence="2" type="ORF">BBD42_01010</name>
</gene>
<dbReference type="GO" id="GO:0004803">
    <property type="term" value="F:transposase activity"/>
    <property type="evidence" value="ECO:0007669"/>
    <property type="project" value="InterPro"/>
</dbReference>